<dbReference type="EMBL" id="PKLZ01000001">
    <property type="protein sequence ID" value="PLW84383.1"/>
    <property type="molecule type" value="Genomic_DNA"/>
</dbReference>
<reference evidence="3" key="1">
    <citation type="submission" date="2017-11" db="EMBL/GenBank/DDBJ databases">
        <title>The draft genome sequence of Chromatocurvus sp. F02.</title>
        <authorList>
            <person name="Du Z.-J."/>
            <person name="Chang Y.-Q."/>
        </authorList>
    </citation>
    <scope>NUCLEOTIDE SEQUENCE [LARGE SCALE GENOMIC DNA]</scope>
    <source>
        <strain evidence="3">F02</strain>
    </source>
</reference>
<accession>A0A2N5Y7K6</accession>
<gene>
    <name evidence="2" type="ORF">CWI75_03320</name>
</gene>
<keyword evidence="1" id="KW-0472">Membrane</keyword>
<evidence type="ECO:0008006" key="4">
    <source>
        <dbReference type="Google" id="ProtNLM"/>
    </source>
</evidence>
<evidence type="ECO:0000256" key="1">
    <source>
        <dbReference type="SAM" id="Phobius"/>
    </source>
</evidence>
<dbReference type="RefSeq" id="WP_101520017.1">
    <property type="nucleotide sequence ID" value="NZ_PKLZ01000001.1"/>
</dbReference>
<keyword evidence="3" id="KW-1185">Reference proteome</keyword>
<proteinExistence type="predicted"/>
<evidence type="ECO:0000313" key="3">
    <source>
        <dbReference type="Proteomes" id="UP000234845"/>
    </source>
</evidence>
<protein>
    <recommendedName>
        <fullName evidence="4">Thioredoxin domain-containing protein</fullName>
    </recommendedName>
</protein>
<comment type="caution">
    <text evidence="2">The sequence shown here is derived from an EMBL/GenBank/DDBJ whole genome shotgun (WGS) entry which is preliminary data.</text>
</comment>
<dbReference type="Proteomes" id="UP000234845">
    <property type="component" value="Unassembled WGS sequence"/>
</dbReference>
<dbReference type="AlphaFoldDB" id="A0A2N5Y7K6"/>
<keyword evidence="1" id="KW-1133">Transmembrane helix</keyword>
<name>A0A2N5Y7K6_9GAMM</name>
<evidence type="ECO:0000313" key="2">
    <source>
        <dbReference type="EMBL" id="PLW84383.1"/>
    </source>
</evidence>
<keyword evidence="1" id="KW-0812">Transmembrane</keyword>
<dbReference type="OrthoDB" id="9785445at2"/>
<sequence>MQAQQPNTDGRRTLLLIAGIPVTIILAASWLWWFVVQGNLDIVEVLGTANKGELVTPPRSLAEAETVLPSGNPLPWVNSDRQWTLLVANAGASCGAQCEHNLYLTRQIHTAMGKYFPRLRRFYIGDHAAAQTGLDVASLSDSNPVPANLERLLERDHPGLTVLEVAPAEYRALFPETTSAADTWYLADPAGWIMMSYNAGDNYKDVISDLKFLLKNSGN</sequence>
<organism evidence="2 3">
    <name type="scientific">Kineobactrum sediminis</name>
    <dbReference type="NCBI Taxonomy" id="1905677"/>
    <lineage>
        <taxon>Bacteria</taxon>
        <taxon>Pseudomonadati</taxon>
        <taxon>Pseudomonadota</taxon>
        <taxon>Gammaproteobacteria</taxon>
        <taxon>Cellvibrionales</taxon>
        <taxon>Halieaceae</taxon>
        <taxon>Kineobactrum</taxon>
    </lineage>
</organism>
<feature type="transmembrane region" description="Helical" evidence="1">
    <location>
        <begin position="12"/>
        <end position="35"/>
    </location>
</feature>